<proteinExistence type="predicted"/>
<organism evidence="1">
    <name type="scientific">Siphoviridae sp. ctcMb1</name>
    <dbReference type="NCBI Taxonomy" id="2827276"/>
    <lineage>
        <taxon>Viruses</taxon>
        <taxon>Duplodnaviria</taxon>
        <taxon>Heunggongvirae</taxon>
        <taxon>Uroviricota</taxon>
        <taxon>Caudoviricetes</taxon>
    </lineage>
</organism>
<evidence type="ECO:0000313" key="1">
    <source>
        <dbReference type="EMBL" id="DAE26242.1"/>
    </source>
</evidence>
<protein>
    <submittedName>
        <fullName evidence="1">Uncharacterized protein</fullName>
    </submittedName>
</protein>
<name>A0A8S5R537_9CAUD</name>
<dbReference type="EMBL" id="BK015811">
    <property type="protein sequence ID" value="DAE26242.1"/>
    <property type="molecule type" value="Genomic_DNA"/>
</dbReference>
<reference evidence="1" key="1">
    <citation type="journal article" date="2021" name="Proc. Natl. Acad. Sci. U.S.A.">
        <title>A Catalog of Tens of Thousands of Viruses from Human Metagenomes Reveals Hidden Associations with Chronic Diseases.</title>
        <authorList>
            <person name="Tisza M.J."/>
            <person name="Buck C.B."/>
        </authorList>
    </citation>
    <scope>NUCLEOTIDE SEQUENCE</scope>
    <source>
        <strain evidence="1">CtcMb1</strain>
    </source>
</reference>
<accession>A0A8S5R537</accession>
<sequence length="38" mass="4491">MADYRCPYGYGWCEVPYKDCPHWQGTFCELDVEAREDG</sequence>